<evidence type="ECO:0000313" key="2">
    <source>
        <dbReference type="Proteomes" id="UP000823638"/>
    </source>
</evidence>
<dbReference type="Proteomes" id="UP000823638">
    <property type="component" value="Unassembled WGS sequence"/>
</dbReference>
<dbReference type="EMBL" id="JADIMM010000014">
    <property type="protein sequence ID" value="MBO8456704.1"/>
    <property type="molecule type" value="Genomic_DNA"/>
</dbReference>
<protein>
    <submittedName>
        <fullName evidence="1">Uncharacterized protein</fullName>
    </submittedName>
</protein>
<name>A0A9D9HMM4_9SPIR</name>
<sequence length="322" mass="35583">MPTFDYVVDTTPMANTVSSVSSHVRGTTAAVVAMESAVIKSEELASEKVCRNVTSGFHILIRSQVSQKAAGYFSQMSSKMVLLMEFAKTLATTKNRMTNDYQRLKREYLKIFRGLDKALENRIRQLDKNAMELGDARKNLVTSRIVKDAPSVLCYGKDTQDTAGLMFSARIKSKTEKALDSMAKSVFSSQMYKTQVDSVLDSKTVQEKQVECIPVIYTEEKSLVSSESSVNNVYVSDIMEEFSKNNISSYVMENLSLFEMQNGSGKSGKIDLKSEVPAKEQSEIESEFMNLVSSASLDERVSSEIVALFKAAKGDGAGGETR</sequence>
<organism evidence="1 2">
    <name type="scientific">Candidatus Gallitreponema excrementavium</name>
    <dbReference type="NCBI Taxonomy" id="2840840"/>
    <lineage>
        <taxon>Bacteria</taxon>
        <taxon>Pseudomonadati</taxon>
        <taxon>Spirochaetota</taxon>
        <taxon>Spirochaetia</taxon>
        <taxon>Spirochaetales</taxon>
        <taxon>Candidatus Gallitreponema</taxon>
    </lineage>
</organism>
<comment type="caution">
    <text evidence="1">The sequence shown here is derived from an EMBL/GenBank/DDBJ whole genome shotgun (WGS) entry which is preliminary data.</text>
</comment>
<dbReference type="AlphaFoldDB" id="A0A9D9HMM4"/>
<reference evidence="1" key="2">
    <citation type="journal article" date="2021" name="PeerJ">
        <title>Extensive microbial diversity within the chicken gut microbiome revealed by metagenomics and culture.</title>
        <authorList>
            <person name="Gilroy R."/>
            <person name="Ravi A."/>
            <person name="Getino M."/>
            <person name="Pursley I."/>
            <person name="Horton D.L."/>
            <person name="Alikhan N.F."/>
            <person name="Baker D."/>
            <person name="Gharbi K."/>
            <person name="Hall N."/>
            <person name="Watson M."/>
            <person name="Adriaenssens E.M."/>
            <person name="Foster-Nyarko E."/>
            <person name="Jarju S."/>
            <person name="Secka A."/>
            <person name="Antonio M."/>
            <person name="Oren A."/>
            <person name="Chaudhuri R.R."/>
            <person name="La Ragione R."/>
            <person name="Hildebrand F."/>
            <person name="Pallen M.J."/>
        </authorList>
    </citation>
    <scope>NUCLEOTIDE SEQUENCE</scope>
    <source>
        <strain evidence="1">10532</strain>
    </source>
</reference>
<reference evidence="1" key="1">
    <citation type="submission" date="2020-10" db="EMBL/GenBank/DDBJ databases">
        <authorList>
            <person name="Gilroy R."/>
        </authorList>
    </citation>
    <scope>NUCLEOTIDE SEQUENCE</scope>
    <source>
        <strain evidence="1">10532</strain>
    </source>
</reference>
<proteinExistence type="predicted"/>
<gene>
    <name evidence="1" type="ORF">IAA81_00560</name>
</gene>
<accession>A0A9D9HMM4</accession>
<evidence type="ECO:0000313" key="1">
    <source>
        <dbReference type="EMBL" id="MBO8456704.1"/>
    </source>
</evidence>